<keyword evidence="2" id="KW-1185">Reference proteome</keyword>
<sequence>MKKMKILNVDVISTLPPPVVRLLVKSSVLKTGPVIEPVK</sequence>
<evidence type="ECO:0000313" key="1">
    <source>
        <dbReference type="EMBL" id="MCI59339.1"/>
    </source>
</evidence>
<evidence type="ECO:0000313" key="2">
    <source>
        <dbReference type="Proteomes" id="UP000265520"/>
    </source>
</evidence>
<dbReference type="AlphaFoldDB" id="A0A392TDZ0"/>
<name>A0A392TDZ0_9FABA</name>
<protein>
    <submittedName>
        <fullName evidence="1">Uncharacterized protein</fullName>
    </submittedName>
</protein>
<accession>A0A392TDZ0</accession>
<comment type="caution">
    <text evidence="1">The sequence shown here is derived from an EMBL/GenBank/DDBJ whole genome shotgun (WGS) entry which is preliminary data.</text>
</comment>
<reference evidence="1 2" key="1">
    <citation type="journal article" date="2018" name="Front. Plant Sci.">
        <title>Red Clover (Trifolium pratense) and Zigzag Clover (T. medium) - A Picture of Genomic Similarities and Differences.</title>
        <authorList>
            <person name="Dluhosova J."/>
            <person name="Istvanek J."/>
            <person name="Nedelnik J."/>
            <person name="Repkova J."/>
        </authorList>
    </citation>
    <scope>NUCLEOTIDE SEQUENCE [LARGE SCALE GENOMIC DNA]</scope>
    <source>
        <strain evidence="2">cv. 10/8</strain>
        <tissue evidence="1">Leaf</tissue>
    </source>
</reference>
<proteinExistence type="predicted"/>
<organism evidence="1 2">
    <name type="scientific">Trifolium medium</name>
    <dbReference type="NCBI Taxonomy" id="97028"/>
    <lineage>
        <taxon>Eukaryota</taxon>
        <taxon>Viridiplantae</taxon>
        <taxon>Streptophyta</taxon>
        <taxon>Embryophyta</taxon>
        <taxon>Tracheophyta</taxon>
        <taxon>Spermatophyta</taxon>
        <taxon>Magnoliopsida</taxon>
        <taxon>eudicotyledons</taxon>
        <taxon>Gunneridae</taxon>
        <taxon>Pentapetalae</taxon>
        <taxon>rosids</taxon>
        <taxon>fabids</taxon>
        <taxon>Fabales</taxon>
        <taxon>Fabaceae</taxon>
        <taxon>Papilionoideae</taxon>
        <taxon>50 kb inversion clade</taxon>
        <taxon>NPAAA clade</taxon>
        <taxon>Hologalegina</taxon>
        <taxon>IRL clade</taxon>
        <taxon>Trifolieae</taxon>
        <taxon>Trifolium</taxon>
    </lineage>
</organism>
<dbReference type="Proteomes" id="UP000265520">
    <property type="component" value="Unassembled WGS sequence"/>
</dbReference>
<feature type="non-terminal residue" evidence="1">
    <location>
        <position position="39"/>
    </location>
</feature>
<dbReference type="EMBL" id="LXQA010561571">
    <property type="protein sequence ID" value="MCI59339.1"/>
    <property type="molecule type" value="Genomic_DNA"/>
</dbReference>